<dbReference type="Pfam" id="PF00561">
    <property type="entry name" value="Abhydrolase_1"/>
    <property type="match status" value="1"/>
</dbReference>
<name>A0A432XQV4_9GAMM</name>
<dbReference type="PANTHER" id="PTHR43798">
    <property type="entry name" value="MONOACYLGLYCEROL LIPASE"/>
    <property type="match status" value="1"/>
</dbReference>
<dbReference type="InterPro" id="IPR000073">
    <property type="entry name" value="AB_hydrolase_1"/>
</dbReference>
<evidence type="ECO:0000256" key="1">
    <source>
        <dbReference type="SAM" id="SignalP"/>
    </source>
</evidence>
<protein>
    <submittedName>
        <fullName evidence="3">Alpha/beta hydrolase</fullName>
    </submittedName>
</protein>
<evidence type="ECO:0000313" key="3">
    <source>
        <dbReference type="EMBL" id="RUO51043.1"/>
    </source>
</evidence>
<dbReference type="AlphaFoldDB" id="A0A432XQV4"/>
<dbReference type="RefSeq" id="WP_126832937.1">
    <property type="nucleotide sequence ID" value="NZ_PIPT01000001.1"/>
</dbReference>
<feature type="signal peptide" evidence="1">
    <location>
        <begin position="1"/>
        <end position="18"/>
    </location>
</feature>
<dbReference type="Gene3D" id="3.40.50.1820">
    <property type="entry name" value="alpha/beta hydrolase"/>
    <property type="match status" value="1"/>
</dbReference>
<sequence length="272" mass="30607">MKTFTFICLVLVSFPVSANETQFVIINGHAMEYQDQGEGEVTLLLEAGGSAGMSDWEPVYHELGKTYRTIRYSRLGNGNSAQIRKNYSSEEYAEEALALLEALKIEGPVVYVAHSYGAYIARVFAARYPERIAALMLIEPASEHDVDIMRAIDLEQAGKEIAQVKLDDMRNGMSNQYLDFWAKRPLPDYGQIGDIPVSVIASVKTYDDPPLLFFTDEARAMWGQLHKDWAEAFPQGRAVLTDNSYHFPQRDEPELVVAEVHRLVEQLNAITP</sequence>
<dbReference type="InterPro" id="IPR050266">
    <property type="entry name" value="AB_hydrolase_sf"/>
</dbReference>
<dbReference type="GO" id="GO:0016787">
    <property type="term" value="F:hydrolase activity"/>
    <property type="evidence" value="ECO:0007669"/>
    <property type="project" value="UniProtKB-KW"/>
</dbReference>
<reference evidence="4" key="1">
    <citation type="journal article" date="2018" name="Front. Microbiol.">
        <title>Genome-Based Analysis Reveals the Taxonomy and Diversity of the Family Idiomarinaceae.</title>
        <authorList>
            <person name="Liu Y."/>
            <person name="Lai Q."/>
            <person name="Shao Z."/>
        </authorList>
    </citation>
    <scope>NUCLEOTIDE SEQUENCE [LARGE SCALE GENOMIC DNA]</scope>
    <source>
        <strain evidence="4">SW15</strain>
    </source>
</reference>
<keyword evidence="1" id="KW-0732">Signal</keyword>
<feature type="domain" description="AB hydrolase-1" evidence="2">
    <location>
        <begin position="43"/>
        <end position="162"/>
    </location>
</feature>
<comment type="caution">
    <text evidence="3">The sequence shown here is derived from an EMBL/GenBank/DDBJ whole genome shotgun (WGS) entry which is preliminary data.</text>
</comment>
<proteinExistence type="predicted"/>
<keyword evidence="4" id="KW-1185">Reference proteome</keyword>
<dbReference type="SUPFAM" id="SSF53474">
    <property type="entry name" value="alpha/beta-Hydrolases"/>
    <property type="match status" value="1"/>
</dbReference>
<dbReference type="InterPro" id="IPR029058">
    <property type="entry name" value="AB_hydrolase_fold"/>
</dbReference>
<dbReference type="OrthoDB" id="5724113at2"/>
<keyword evidence="3" id="KW-0378">Hydrolase</keyword>
<evidence type="ECO:0000259" key="2">
    <source>
        <dbReference type="Pfam" id="PF00561"/>
    </source>
</evidence>
<accession>A0A432XQV4</accession>
<dbReference type="EMBL" id="PIPT01000001">
    <property type="protein sequence ID" value="RUO51043.1"/>
    <property type="molecule type" value="Genomic_DNA"/>
</dbReference>
<dbReference type="Proteomes" id="UP000286678">
    <property type="component" value="Unassembled WGS sequence"/>
</dbReference>
<organism evidence="3 4">
    <name type="scientific">Pseudidiomarina aquimaris</name>
    <dbReference type="NCBI Taxonomy" id="641841"/>
    <lineage>
        <taxon>Bacteria</taxon>
        <taxon>Pseudomonadati</taxon>
        <taxon>Pseudomonadota</taxon>
        <taxon>Gammaproteobacteria</taxon>
        <taxon>Alteromonadales</taxon>
        <taxon>Idiomarinaceae</taxon>
        <taxon>Pseudidiomarina</taxon>
    </lineage>
</organism>
<feature type="chain" id="PRO_5019191145" evidence="1">
    <location>
        <begin position="19"/>
        <end position="272"/>
    </location>
</feature>
<gene>
    <name evidence="3" type="ORF">CWE21_02870</name>
</gene>
<evidence type="ECO:0000313" key="4">
    <source>
        <dbReference type="Proteomes" id="UP000286678"/>
    </source>
</evidence>